<dbReference type="InterPro" id="IPR004045">
    <property type="entry name" value="Glutathione_S-Trfase_N"/>
</dbReference>
<comment type="caution">
    <text evidence="7">The sequence shown here is derived from an EMBL/GenBank/DDBJ whole genome shotgun (WGS) entry which is preliminary data.</text>
</comment>
<dbReference type="PANTHER" id="PTHR43900">
    <property type="entry name" value="GLUTATHIONE S-TRANSFERASE RHO"/>
    <property type="match status" value="1"/>
</dbReference>
<dbReference type="Proteomes" id="UP001362999">
    <property type="component" value="Unassembled WGS sequence"/>
</dbReference>
<feature type="domain" description="GST N-terminal" evidence="5">
    <location>
        <begin position="2"/>
        <end position="83"/>
    </location>
</feature>
<dbReference type="SUPFAM" id="SSF47616">
    <property type="entry name" value="GST C-terminal domain-like"/>
    <property type="match status" value="1"/>
</dbReference>
<proteinExistence type="inferred from homology"/>
<dbReference type="FunFam" id="3.40.30.10:FF:000016">
    <property type="entry name" value="Glutathione S-transferase F2"/>
    <property type="match status" value="1"/>
</dbReference>
<dbReference type="EMBL" id="JAWWNJ010000222">
    <property type="protein sequence ID" value="KAK6969484.1"/>
    <property type="molecule type" value="Genomic_DNA"/>
</dbReference>
<comment type="catalytic activity">
    <reaction evidence="3">
        <text>RX + glutathione = an S-substituted glutathione + a halide anion + H(+)</text>
        <dbReference type="Rhea" id="RHEA:16437"/>
        <dbReference type="ChEBI" id="CHEBI:15378"/>
        <dbReference type="ChEBI" id="CHEBI:16042"/>
        <dbReference type="ChEBI" id="CHEBI:17792"/>
        <dbReference type="ChEBI" id="CHEBI:57925"/>
        <dbReference type="ChEBI" id="CHEBI:90779"/>
        <dbReference type="EC" id="2.5.1.18"/>
    </reaction>
</comment>
<sequence>MAILKLHGGKQATCTRRVATVLHELQVPFELIEVDVANGAHKSPEYLKIQPFGQIPYIDDDGFLLYETRAICRYIAAKYPKYGLIPTEPKANALFEQAASVELTNFDPSASKAGLQLWIRKMGYPFPTDDKIIADNLETLEKKLDAYEAILSKQRYLAGETITLADIFHLPYGVFVTYAGSESDSVMNRASRPNVARWYKELISRPSWLAYLDGVTTTTAY</sequence>
<accession>A0AAV9YZJ7</accession>
<dbReference type="Gene3D" id="3.40.30.10">
    <property type="entry name" value="Glutaredoxin"/>
    <property type="match status" value="1"/>
</dbReference>
<dbReference type="PROSITE" id="PS50405">
    <property type="entry name" value="GST_CTER"/>
    <property type="match status" value="1"/>
</dbReference>
<dbReference type="SFLD" id="SFLDS00019">
    <property type="entry name" value="Glutathione_Transferase_(cytos"/>
    <property type="match status" value="1"/>
</dbReference>
<dbReference type="Gene3D" id="1.20.1050.10">
    <property type="match status" value="1"/>
</dbReference>
<evidence type="ECO:0000256" key="1">
    <source>
        <dbReference type="ARBA" id="ARBA00012452"/>
    </source>
</evidence>
<organism evidence="7 9">
    <name type="scientific">Favolaschia claudopus</name>
    <dbReference type="NCBI Taxonomy" id="2862362"/>
    <lineage>
        <taxon>Eukaryota</taxon>
        <taxon>Fungi</taxon>
        <taxon>Dikarya</taxon>
        <taxon>Basidiomycota</taxon>
        <taxon>Agaricomycotina</taxon>
        <taxon>Agaricomycetes</taxon>
        <taxon>Agaricomycetidae</taxon>
        <taxon>Agaricales</taxon>
        <taxon>Marasmiineae</taxon>
        <taxon>Mycenaceae</taxon>
        <taxon>Favolaschia</taxon>
    </lineage>
</organism>
<dbReference type="PANTHER" id="PTHR43900:SF3">
    <property type="entry name" value="GLUTATHIONE S-TRANSFERASE RHO"/>
    <property type="match status" value="1"/>
</dbReference>
<dbReference type="AlphaFoldDB" id="A0AAV9YZJ7"/>
<dbReference type="EC" id="2.5.1.18" evidence="1"/>
<feature type="domain" description="GST C-terminal" evidence="6">
    <location>
        <begin position="88"/>
        <end position="221"/>
    </location>
</feature>
<dbReference type="GO" id="GO:0043295">
    <property type="term" value="F:glutathione binding"/>
    <property type="evidence" value="ECO:0007669"/>
    <property type="project" value="TreeGrafter"/>
</dbReference>
<dbReference type="InterPro" id="IPR040079">
    <property type="entry name" value="Glutathione_S-Trfase"/>
</dbReference>
<name>A0AAV9YZJ7_9AGAR</name>
<dbReference type="GO" id="GO:0005737">
    <property type="term" value="C:cytoplasm"/>
    <property type="evidence" value="ECO:0007669"/>
    <property type="project" value="TreeGrafter"/>
</dbReference>
<evidence type="ECO:0000256" key="3">
    <source>
        <dbReference type="ARBA" id="ARBA00047960"/>
    </source>
</evidence>
<dbReference type="SUPFAM" id="SSF52833">
    <property type="entry name" value="Thioredoxin-like"/>
    <property type="match status" value="1"/>
</dbReference>
<dbReference type="CDD" id="cd03053">
    <property type="entry name" value="GST_N_Phi"/>
    <property type="match status" value="1"/>
</dbReference>
<evidence type="ECO:0000256" key="2">
    <source>
        <dbReference type="ARBA" id="ARBA00022679"/>
    </source>
</evidence>
<evidence type="ECO:0000256" key="4">
    <source>
        <dbReference type="RuleBase" id="RU003494"/>
    </source>
</evidence>
<reference evidence="7 9" key="1">
    <citation type="journal article" date="2024" name="J Genomics">
        <title>Draft genome sequencing and assembly of Favolaschia claudopus CIRM-BRFM 2984 isolated from oak limbs.</title>
        <authorList>
            <person name="Navarro D."/>
            <person name="Drula E."/>
            <person name="Chaduli D."/>
            <person name="Cazenave R."/>
            <person name="Ahrendt S."/>
            <person name="Wang J."/>
            <person name="Lipzen A."/>
            <person name="Daum C."/>
            <person name="Barry K."/>
            <person name="Grigoriev I.V."/>
            <person name="Favel A."/>
            <person name="Rosso M.N."/>
            <person name="Martin F."/>
        </authorList>
    </citation>
    <scope>NUCLEOTIDE SEQUENCE [LARGE SCALE GENOMIC DNA]</scope>
    <source>
        <strain evidence="7 9">CIRM-BRFM 2984</strain>
    </source>
</reference>
<dbReference type="InterPro" id="IPR010987">
    <property type="entry name" value="Glutathione-S-Trfase_C-like"/>
</dbReference>
<dbReference type="SFLD" id="SFLDG00358">
    <property type="entry name" value="Main_(cytGST)"/>
    <property type="match status" value="1"/>
</dbReference>
<comment type="similarity">
    <text evidence="4">Belongs to the GST superfamily.</text>
</comment>
<protein>
    <recommendedName>
        <fullName evidence="1">glutathione transferase</fullName>
        <ecNumber evidence="1">2.5.1.18</ecNumber>
    </recommendedName>
</protein>
<dbReference type="Pfam" id="PF02798">
    <property type="entry name" value="GST_N"/>
    <property type="match status" value="1"/>
</dbReference>
<dbReference type="Pfam" id="PF00043">
    <property type="entry name" value="GST_C"/>
    <property type="match status" value="1"/>
</dbReference>
<gene>
    <name evidence="8" type="ORF">R3P38DRAFT_2587829</name>
    <name evidence="7" type="ORF">R3P38DRAFT_3246054</name>
</gene>
<dbReference type="InterPro" id="IPR036282">
    <property type="entry name" value="Glutathione-S-Trfase_C_sf"/>
</dbReference>
<evidence type="ECO:0000313" key="7">
    <source>
        <dbReference type="EMBL" id="KAK6966505.1"/>
    </source>
</evidence>
<dbReference type="GO" id="GO:0006749">
    <property type="term" value="P:glutathione metabolic process"/>
    <property type="evidence" value="ECO:0007669"/>
    <property type="project" value="TreeGrafter"/>
</dbReference>
<dbReference type="PROSITE" id="PS50404">
    <property type="entry name" value="GST_NTER"/>
    <property type="match status" value="1"/>
</dbReference>
<dbReference type="InterPro" id="IPR036249">
    <property type="entry name" value="Thioredoxin-like_sf"/>
</dbReference>
<evidence type="ECO:0000259" key="6">
    <source>
        <dbReference type="PROSITE" id="PS50405"/>
    </source>
</evidence>
<dbReference type="InterPro" id="IPR004046">
    <property type="entry name" value="GST_C"/>
</dbReference>
<evidence type="ECO:0000313" key="8">
    <source>
        <dbReference type="EMBL" id="KAK6969484.1"/>
    </source>
</evidence>
<dbReference type="GO" id="GO:0004364">
    <property type="term" value="F:glutathione transferase activity"/>
    <property type="evidence" value="ECO:0007669"/>
    <property type="project" value="UniProtKB-EC"/>
</dbReference>
<dbReference type="EMBL" id="JAWWNJ010000269">
    <property type="protein sequence ID" value="KAK6966505.1"/>
    <property type="molecule type" value="Genomic_DNA"/>
</dbReference>
<evidence type="ECO:0000259" key="5">
    <source>
        <dbReference type="PROSITE" id="PS50404"/>
    </source>
</evidence>
<keyword evidence="9" id="KW-1185">Reference proteome</keyword>
<evidence type="ECO:0000313" key="9">
    <source>
        <dbReference type="Proteomes" id="UP001362999"/>
    </source>
</evidence>
<keyword evidence="2" id="KW-0808">Transferase</keyword>